<reference evidence="2" key="1">
    <citation type="journal article" date="2020" name="Stud. Mycol.">
        <title>101 Dothideomycetes genomes: a test case for predicting lifestyles and emergence of pathogens.</title>
        <authorList>
            <person name="Haridas S."/>
            <person name="Albert R."/>
            <person name="Binder M."/>
            <person name="Bloem J."/>
            <person name="Labutti K."/>
            <person name="Salamov A."/>
            <person name="Andreopoulos B."/>
            <person name="Baker S."/>
            <person name="Barry K."/>
            <person name="Bills G."/>
            <person name="Bluhm B."/>
            <person name="Cannon C."/>
            <person name="Castanera R."/>
            <person name="Culley D."/>
            <person name="Daum C."/>
            <person name="Ezra D."/>
            <person name="Gonzalez J."/>
            <person name="Henrissat B."/>
            <person name="Kuo A."/>
            <person name="Liang C."/>
            <person name="Lipzen A."/>
            <person name="Lutzoni F."/>
            <person name="Magnuson J."/>
            <person name="Mondo S."/>
            <person name="Nolan M."/>
            <person name="Ohm R."/>
            <person name="Pangilinan J."/>
            <person name="Park H.-J."/>
            <person name="Ramirez L."/>
            <person name="Alfaro M."/>
            <person name="Sun H."/>
            <person name="Tritt A."/>
            <person name="Yoshinaga Y."/>
            <person name="Zwiers L.-H."/>
            <person name="Turgeon B."/>
            <person name="Goodwin S."/>
            <person name="Spatafora J."/>
            <person name="Crous P."/>
            <person name="Grigoriev I."/>
        </authorList>
    </citation>
    <scope>NUCLEOTIDE SEQUENCE</scope>
    <source>
        <strain evidence="2">CBS 115976</strain>
    </source>
</reference>
<evidence type="ECO:0000256" key="1">
    <source>
        <dbReference type="SAM" id="MobiDB-lite"/>
    </source>
</evidence>
<dbReference type="Proteomes" id="UP000799302">
    <property type="component" value="Unassembled WGS sequence"/>
</dbReference>
<sequence length="423" mass="46750">MYPPPQTHLPAPPSPKLAPDPHHLATVLRAYSNRHTHPEPFSYEYIFEEGKLPLLAEFHPKPRRHQPDRTLPSQPQVSSSGKLQRSMTSKRNEKRTHFDLTPSTIPTPAPESTSDKLKRAFSLSGMRSSSPKRSFSQSRPRQAPIPRRISTTATPSDSRVPSLVLPTPSPSPDPERSSFASSHKDFLPPVNYSLPRASWASYDDEDYHDLTYLRENAVGRLSPSPLPTMEFRRDKALALLGITDPMSPPYTPAGSKAPSFVGQHSRVSSRRTSTETRRSQHFPHPDDTPRAPSRPANIREETPKSMPAPFDEDIITVVQGSTIEAPRPRPPLRRKTSKFIEHLDANADKLVGNTRPPLVIVTEAKAQTEPMLLHSAPRTAGSLRTESLGTSSSTPKHASWGAEVCTAQARPIVATGHGRIISS</sequence>
<dbReference type="AlphaFoldDB" id="A0A6A6UBM6"/>
<feature type="region of interest" description="Disordered" evidence="1">
    <location>
        <begin position="379"/>
        <end position="399"/>
    </location>
</feature>
<feature type="region of interest" description="Disordered" evidence="1">
    <location>
        <begin position="248"/>
        <end position="308"/>
    </location>
</feature>
<feature type="compositionally biased region" description="Pro residues" evidence="1">
    <location>
        <begin position="1"/>
        <end position="18"/>
    </location>
</feature>
<organism evidence="2 3">
    <name type="scientific">Microthyrium microscopicum</name>
    <dbReference type="NCBI Taxonomy" id="703497"/>
    <lineage>
        <taxon>Eukaryota</taxon>
        <taxon>Fungi</taxon>
        <taxon>Dikarya</taxon>
        <taxon>Ascomycota</taxon>
        <taxon>Pezizomycotina</taxon>
        <taxon>Dothideomycetes</taxon>
        <taxon>Dothideomycetes incertae sedis</taxon>
        <taxon>Microthyriales</taxon>
        <taxon>Microthyriaceae</taxon>
        <taxon>Microthyrium</taxon>
    </lineage>
</organism>
<accession>A0A6A6UBM6</accession>
<name>A0A6A6UBM6_9PEZI</name>
<feature type="compositionally biased region" description="Basic and acidic residues" evidence="1">
    <location>
        <begin position="272"/>
        <end position="289"/>
    </location>
</feature>
<feature type="compositionally biased region" description="Polar residues" evidence="1">
    <location>
        <begin position="71"/>
        <end position="89"/>
    </location>
</feature>
<keyword evidence="3" id="KW-1185">Reference proteome</keyword>
<evidence type="ECO:0000313" key="2">
    <source>
        <dbReference type="EMBL" id="KAF2668508.1"/>
    </source>
</evidence>
<feature type="compositionally biased region" description="Low complexity" evidence="1">
    <location>
        <begin position="122"/>
        <end position="141"/>
    </location>
</feature>
<protein>
    <submittedName>
        <fullName evidence="2">Uncharacterized protein</fullName>
    </submittedName>
</protein>
<feature type="compositionally biased region" description="Polar residues" evidence="1">
    <location>
        <begin position="101"/>
        <end position="112"/>
    </location>
</feature>
<gene>
    <name evidence="2" type="ORF">BT63DRAFT_425817</name>
</gene>
<dbReference type="EMBL" id="MU004236">
    <property type="protein sequence ID" value="KAF2668508.1"/>
    <property type="molecule type" value="Genomic_DNA"/>
</dbReference>
<feature type="region of interest" description="Disordered" evidence="1">
    <location>
        <begin position="57"/>
        <end position="187"/>
    </location>
</feature>
<feature type="compositionally biased region" description="Polar residues" evidence="1">
    <location>
        <begin position="382"/>
        <end position="396"/>
    </location>
</feature>
<feature type="region of interest" description="Disordered" evidence="1">
    <location>
        <begin position="1"/>
        <end position="22"/>
    </location>
</feature>
<proteinExistence type="predicted"/>
<evidence type="ECO:0000313" key="3">
    <source>
        <dbReference type="Proteomes" id="UP000799302"/>
    </source>
</evidence>